<dbReference type="EMBL" id="CP021425">
    <property type="protein sequence ID" value="ARU57867.1"/>
    <property type="molecule type" value="Genomic_DNA"/>
</dbReference>
<dbReference type="OrthoDB" id="8536525at2"/>
<keyword evidence="8" id="KW-1185">Reference proteome</keyword>
<evidence type="ECO:0000313" key="8">
    <source>
        <dbReference type="Proteomes" id="UP000196027"/>
    </source>
</evidence>
<evidence type="ECO:0000256" key="3">
    <source>
        <dbReference type="ARBA" id="ARBA00022989"/>
    </source>
</evidence>
<comment type="subcellular location">
    <subcellularLocation>
        <location evidence="1">Membrane</location>
        <topology evidence="1">Multi-pass membrane protein</topology>
    </subcellularLocation>
</comment>
<feature type="transmembrane region" description="Helical" evidence="5">
    <location>
        <begin position="12"/>
        <end position="28"/>
    </location>
</feature>
<dbReference type="GO" id="GO:0005886">
    <property type="term" value="C:plasma membrane"/>
    <property type="evidence" value="ECO:0007669"/>
    <property type="project" value="TreeGrafter"/>
</dbReference>
<dbReference type="KEGG" id="ome:OLMES_3847"/>
<dbReference type="RefSeq" id="WP_087462715.1">
    <property type="nucleotide sequence ID" value="NZ_CP021425.1"/>
</dbReference>
<proteinExistence type="predicted"/>
<protein>
    <submittedName>
        <fullName evidence="7">Membrane protein</fullName>
    </submittedName>
</protein>
<keyword evidence="3 5" id="KW-1133">Transmembrane helix</keyword>
<gene>
    <name evidence="7" type="ORF">OLMES_3847</name>
</gene>
<dbReference type="Proteomes" id="UP000196027">
    <property type="component" value="Chromosome"/>
</dbReference>
<keyword evidence="2 5" id="KW-0812">Transmembrane</keyword>
<evidence type="ECO:0000313" key="7">
    <source>
        <dbReference type="EMBL" id="ARU57867.1"/>
    </source>
</evidence>
<accession>A0A1Y0IBH6</accession>
<evidence type="ECO:0000256" key="1">
    <source>
        <dbReference type="ARBA" id="ARBA00004141"/>
    </source>
</evidence>
<reference evidence="7 8" key="1">
    <citation type="submission" date="2017-05" db="EMBL/GenBank/DDBJ databases">
        <title>Genomic insights into alkan degradation activity of Oleiphilus messinensis.</title>
        <authorList>
            <person name="Kozyavkin S.A."/>
            <person name="Slesarev A.I."/>
            <person name="Golyshin P.N."/>
            <person name="Korzhenkov A."/>
            <person name="Golyshina O.N."/>
            <person name="Toshchakov S.V."/>
        </authorList>
    </citation>
    <scope>NUCLEOTIDE SEQUENCE [LARGE SCALE GENOMIC DNA]</scope>
    <source>
        <strain evidence="7 8">ME102</strain>
    </source>
</reference>
<sequence length="164" mass="18377">MIDWLNTSVAYWHWLVIGMLLLGGEIFLNGFILFWFGISALVVACAMLFFTIPFEQQLLLFGLCALLSLVAWFVLIRPKWKDKTLAGLGKEALTGQVGMVIESNQGKTRGRLRFPAPILGEDEWIFICDSEIAMGERVKVYDISGNSLMVRPLNENSPAPTHLS</sequence>
<dbReference type="AlphaFoldDB" id="A0A1Y0IBH6"/>
<dbReference type="PANTHER" id="PTHR33507:SF3">
    <property type="entry name" value="INNER MEMBRANE PROTEIN YBBJ"/>
    <property type="match status" value="1"/>
</dbReference>
<feature type="domain" description="NfeD-like C-terminal" evidence="6">
    <location>
        <begin position="91"/>
        <end position="152"/>
    </location>
</feature>
<keyword evidence="4 5" id="KW-0472">Membrane</keyword>
<dbReference type="SUPFAM" id="SSF141322">
    <property type="entry name" value="NfeD domain-like"/>
    <property type="match status" value="1"/>
</dbReference>
<dbReference type="InterPro" id="IPR052165">
    <property type="entry name" value="Membrane_assoc_protease"/>
</dbReference>
<evidence type="ECO:0000256" key="5">
    <source>
        <dbReference type="SAM" id="Phobius"/>
    </source>
</evidence>
<evidence type="ECO:0000259" key="6">
    <source>
        <dbReference type="Pfam" id="PF01957"/>
    </source>
</evidence>
<feature type="transmembrane region" description="Helical" evidence="5">
    <location>
        <begin position="58"/>
        <end position="76"/>
    </location>
</feature>
<dbReference type="InterPro" id="IPR002810">
    <property type="entry name" value="NfeD-like_C"/>
</dbReference>
<dbReference type="Gene3D" id="2.40.50.140">
    <property type="entry name" value="Nucleic acid-binding proteins"/>
    <property type="match status" value="1"/>
</dbReference>
<name>A0A1Y0IBH6_9GAMM</name>
<dbReference type="Pfam" id="PF01957">
    <property type="entry name" value="NfeD"/>
    <property type="match status" value="1"/>
</dbReference>
<evidence type="ECO:0000256" key="2">
    <source>
        <dbReference type="ARBA" id="ARBA00022692"/>
    </source>
</evidence>
<dbReference type="PANTHER" id="PTHR33507">
    <property type="entry name" value="INNER MEMBRANE PROTEIN YBBJ"/>
    <property type="match status" value="1"/>
</dbReference>
<feature type="transmembrane region" description="Helical" evidence="5">
    <location>
        <begin position="33"/>
        <end position="52"/>
    </location>
</feature>
<dbReference type="InterPro" id="IPR012340">
    <property type="entry name" value="NA-bd_OB-fold"/>
</dbReference>
<organism evidence="7 8">
    <name type="scientific">Oleiphilus messinensis</name>
    <dbReference type="NCBI Taxonomy" id="141451"/>
    <lineage>
        <taxon>Bacteria</taxon>
        <taxon>Pseudomonadati</taxon>
        <taxon>Pseudomonadota</taxon>
        <taxon>Gammaproteobacteria</taxon>
        <taxon>Oceanospirillales</taxon>
        <taxon>Oleiphilaceae</taxon>
        <taxon>Oleiphilus</taxon>
    </lineage>
</organism>
<evidence type="ECO:0000256" key="4">
    <source>
        <dbReference type="ARBA" id="ARBA00023136"/>
    </source>
</evidence>